<dbReference type="EMBL" id="PIQH01000004">
    <property type="protein sequence ID" value="RUO80494.1"/>
    <property type="molecule type" value="Genomic_DNA"/>
</dbReference>
<comment type="caution">
    <text evidence="2">The sequence shown here is derived from an EMBL/GenBank/DDBJ whole genome shotgun (WGS) entry which is preliminary data.</text>
</comment>
<accession>A0A432ZRF6</accession>
<evidence type="ECO:0000313" key="3">
    <source>
        <dbReference type="Proteomes" id="UP000287996"/>
    </source>
</evidence>
<keyword evidence="1" id="KW-0812">Transmembrane</keyword>
<sequence>MLGGADWYWQIPIKQRGQVLILGLAAMILLATLFFGVSSMGQRVRQQWYIQNVADDAASSAALLMSRQLNYLALSNRAIIGNQVAIAQWLGIASWVQMVKVLSLNTSSAVAWLPIANTVTRVLAGIMTVVSQVTDLGVQAASALHAATVSALSASQIAMVAAVNASLPRTIDDIVIQHQSNLTADVYQGLGILPFPVGWLTAVKMKTTANRQASNDFKRWTLASRDPFSRRRTYTVLDFFVIKIEKAGGTELKSLAGGRWNWYGLDTLSFFWNDFDFFGDSWNEKPLGAGSRASRSAYFQKYGSYGDSFKINKKASKRAYWRYHKGLPPLQLPFSYFRLNANPNSMKLAVIVKVTDPATQQTSFAKAETAFTRPKRVFPRRDGKREQANLFNALWFPRLIPLSAKDKLALAGKRYVQN</sequence>
<dbReference type="AlphaFoldDB" id="A0A432ZRF6"/>
<evidence type="ECO:0000313" key="2">
    <source>
        <dbReference type="EMBL" id="RUO80494.1"/>
    </source>
</evidence>
<name>A0A432ZRF6_9GAMM</name>
<proteinExistence type="predicted"/>
<evidence type="ECO:0000256" key="1">
    <source>
        <dbReference type="SAM" id="Phobius"/>
    </source>
</evidence>
<dbReference type="RefSeq" id="WP_126841551.1">
    <property type="nucleotide sequence ID" value="NZ_PIQH01000004.1"/>
</dbReference>
<keyword evidence="1" id="KW-0472">Membrane</keyword>
<protein>
    <submittedName>
        <fullName evidence="2">Uncharacterized protein</fullName>
    </submittedName>
</protein>
<keyword evidence="1" id="KW-1133">Transmembrane helix</keyword>
<gene>
    <name evidence="2" type="ORF">CWI84_05405</name>
</gene>
<reference evidence="2 3" key="1">
    <citation type="journal article" date="2011" name="Front. Microbiol.">
        <title>Genomic signatures of strain selection and enhancement in Bacillus atrophaeus var. globigii, a historical biowarfare simulant.</title>
        <authorList>
            <person name="Gibbons H.S."/>
            <person name="Broomall S.M."/>
            <person name="McNew L.A."/>
            <person name="Daligault H."/>
            <person name="Chapman C."/>
            <person name="Bruce D."/>
            <person name="Karavis M."/>
            <person name="Krepps M."/>
            <person name="McGregor P.A."/>
            <person name="Hong C."/>
            <person name="Park K.H."/>
            <person name="Akmal A."/>
            <person name="Feldman A."/>
            <person name="Lin J.S."/>
            <person name="Chang W.E."/>
            <person name="Higgs B.W."/>
            <person name="Demirev P."/>
            <person name="Lindquist J."/>
            <person name="Liem A."/>
            <person name="Fochler E."/>
            <person name="Read T.D."/>
            <person name="Tapia R."/>
            <person name="Johnson S."/>
            <person name="Bishop-Lilly K.A."/>
            <person name="Detter C."/>
            <person name="Han C."/>
            <person name="Sozhamannan S."/>
            <person name="Rosenzweig C.N."/>
            <person name="Skowronski E.W."/>
        </authorList>
    </citation>
    <scope>NUCLEOTIDE SEQUENCE [LARGE SCALE GENOMIC DNA]</scope>
    <source>
        <strain evidence="2 3">CC-PW-9</strain>
    </source>
</reference>
<keyword evidence="3" id="KW-1185">Reference proteome</keyword>
<feature type="transmembrane region" description="Helical" evidence="1">
    <location>
        <begin position="20"/>
        <end position="37"/>
    </location>
</feature>
<dbReference type="OrthoDB" id="5493674at2"/>
<organism evidence="2 3">
    <name type="scientific">Idiomarina tyrosinivorans</name>
    <dbReference type="NCBI Taxonomy" id="1445662"/>
    <lineage>
        <taxon>Bacteria</taxon>
        <taxon>Pseudomonadati</taxon>
        <taxon>Pseudomonadota</taxon>
        <taxon>Gammaproteobacteria</taxon>
        <taxon>Alteromonadales</taxon>
        <taxon>Idiomarinaceae</taxon>
        <taxon>Idiomarina</taxon>
    </lineage>
</organism>
<dbReference type="Proteomes" id="UP000287996">
    <property type="component" value="Unassembled WGS sequence"/>
</dbReference>